<evidence type="ECO:0000313" key="2">
    <source>
        <dbReference type="Proteomes" id="UP000249890"/>
    </source>
</evidence>
<dbReference type="InterPro" id="IPR036736">
    <property type="entry name" value="ACP-like_sf"/>
</dbReference>
<sequence>MYLEIERKLLNIIEENYGKKIVDVNEKLLNRNINLKPVELASLLVQIEEFFLVKISNEDITNGNFDSVGNISKLITQRLSEPTNYN</sequence>
<reference evidence="1 2" key="1">
    <citation type="submission" date="2017-06" db="EMBL/GenBank/DDBJ databases">
        <title>Complete genome sequence of Paenibacillus donghaensis KCTC 13049T isolated from East Sea sediment, South Korea.</title>
        <authorList>
            <person name="Jung B.K."/>
            <person name="Hong S.-J."/>
            <person name="Shin J.-H."/>
        </authorList>
    </citation>
    <scope>NUCLEOTIDE SEQUENCE [LARGE SCALE GENOMIC DNA]</scope>
    <source>
        <strain evidence="1 2">KCTC 13049</strain>
    </source>
</reference>
<dbReference type="KEGG" id="pdh:B9T62_34210"/>
<name>A0A2Z2KEX5_9BACL</name>
<proteinExistence type="predicted"/>
<dbReference type="RefSeq" id="WP_087919311.1">
    <property type="nucleotide sequence ID" value="NZ_CP021780.1"/>
</dbReference>
<organism evidence="1 2">
    <name type="scientific">Paenibacillus donghaensis</name>
    <dbReference type="NCBI Taxonomy" id="414771"/>
    <lineage>
        <taxon>Bacteria</taxon>
        <taxon>Bacillati</taxon>
        <taxon>Bacillota</taxon>
        <taxon>Bacilli</taxon>
        <taxon>Bacillales</taxon>
        <taxon>Paenibacillaceae</taxon>
        <taxon>Paenibacillus</taxon>
    </lineage>
</organism>
<dbReference type="SUPFAM" id="SSF47336">
    <property type="entry name" value="ACP-like"/>
    <property type="match status" value="1"/>
</dbReference>
<evidence type="ECO:0008006" key="3">
    <source>
        <dbReference type="Google" id="ProtNLM"/>
    </source>
</evidence>
<dbReference type="Gene3D" id="1.10.1200.10">
    <property type="entry name" value="ACP-like"/>
    <property type="match status" value="1"/>
</dbReference>
<keyword evidence="2" id="KW-1185">Reference proteome</keyword>
<gene>
    <name evidence="1" type="ORF">B9T62_34210</name>
</gene>
<accession>A0A2Z2KEX5</accession>
<dbReference type="Proteomes" id="UP000249890">
    <property type="component" value="Chromosome"/>
</dbReference>
<dbReference type="AlphaFoldDB" id="A0A2Z2KEX5"/>
<protein>
    <recommendedName>
        <fullName evidence="3">Carrier domain-containing protein</fullName>
    </recommendedName>
</protein>
<evidence type="ECO:0000313" key="1">
    <source>
        <dbReference type="EMBL" id="ASA25346.1"/>
    </source>
</evidence>
<dbReference type="EMBL" id="CP021780">
    <property type="protein sequence ID" value="ASA25346.1"/>
    <property type="molecule type" value="Genomic_DNA"/>
</dbReference>